<evidence type="ECO:0000313" key="2">
    <source>
        <dbReference type="EMBL" id="KAF8433910.1"/>
    </source>
</evidence>
<evidence type="ECO:0000313" key="3">
    <source>
        <dbReference type="Proteomes" id="UP001194468"/>
    </source>
</evidence>
<sequence>MPHDHHLQVDEQSQKSADAETVHLSDDLALVTDLESYPDSSETVIASDQQFNLVIPSADGDRATWAVDGFDEATRLGSHGPSPEGQLDRTLSTNNFAGIVKGIGRPPRAC</sequence>
<reference evidence="2" key="1">
    <citation type="submission" date="2019-10" db="EMBL/GenBank/DDBJ databases">
        <authorList>
            <consortium name="DOE Joint Genome Institute"/>
            <person name="Kuo A."/>
            <person name="Miyauchi S."/>
            <person name="Kiss E."/>
            <person name="Drula E."/>
            <person name="Kohler A."/>
            <person name="Sanchez-Garcia M."/>
            <person name="Andreopoulos B."/>
            <person name="Barry K.W."/>
            <person name="Bonito G."/>
            <person name="Buee M."/>
            <person name="Carver A."/>
            <person name="Chen C."/>
            <person name="Cichocki N."/>
            <person name="Clum A."/>
            <person name="Culley D."/>
            <person name="Crous P.W."/>
            <person name="Fauchery L."/>
            <person name="Girlanda M."/>
            <person name="Hayes R."/>
            <person name="Keri Z."/>
            <person name="LaButti K."/>
            <person name="Lipzen A."/>
            <person name="Lombard V."/>
            <person name="Magnuson J."/>
            <person name="Maillard F."/>
            <person name="Morin E."/>
            <person name="Murat C."/>
            <person name="Nolan M."/>
            <person name="Ohm R."/>
            <person name="Pangilinan J."/>
            <person name="Pereira M."/>
            <person name="Perotto S."/>
            <person name="Peter M."/>
            <person name="Riley R."/>
            <person name="Sitrit Y."/>
            <person name="Stielow B."/>
            <person name="Szollosi G."/>
            <person name="Zifcakova L."/>
            <person name="Stursova M."/>
            <person name="Spatafora J.W."/>
            <person name="Tedersoo L."/>
            <person name="Vaario L.-M."/>
            <person name="Yamada A."/>
            <person name="Yan M."/>
            <person name="Wang P."/>
            <person name="Xu J."/>
            <person name="Bruns T."/>
            <person name="Baldrian P."/>
            <person name="Vilgalys R."/>
            <person name="Henrissat B."/>
            <person name="Grigoriev I.V."/>
            <person name="Hibbett D."/>
            <person name="Nagy L.G."/>
            <person name="Martin F.M."/>
        </authorList>
    </citation>
    <scope>NUCLEOTIDE SEQUENCE</scope>
    <source>
        <strain evidence="2">BED1</strain>
    </source>
</reference>
<accession>A0AAD4BKV7</accession>
<dbReference type="Proteomes" id="UP001194468">
    <property type="component" value="Unassembled WGS sequence"/>
</dbReference>
<organism evidence="2 3">
    <name type="scientific">Boletus edulis BED1</name>
    <dbReference type="NCBI Taxonomy" id="1328754"/>
    <lineage>
        <taxon>Eukaryota</taxon>
        <taxon>Fungi</taxon>
        <taxon>Dikarya</taxon>
        <taxon>Basidiomycota</taxon>
        <taxon>Agaricomycotina</taxon>
        <taxon>Agaricomycetes</taxon>
        <taxon>Agaricomycetidae</taxon>
        <taxon>Boletales</taxon>
        <taxon>Boletineae</taxon>
        <taxon>Boletaceae</taxon>
        <taxon>Boletoideae</taxon>
        <taxon>Boletus</taxon>
    </lineage>
</organism>
<keyword evidence="3" id="KW-1185">Reference proteome</keyword>
<evidence type="ECO:0000256" key="1">
    <source>
        <dbReference type="SAM" id="MobiDB-lite"/>
    </source>
</evidence>
<gene>
    <name evidence="2" type="ORF">L210DRAFT_3506851</name>
</gene>
<dbReference type="EMBL" id="WHUW01000031">
    <property type="protein sequence ID" value="KAF8433910.1"/>
    <property type="molecule type" value="Genomic_DNA"/>
</dbReference>
<proteinExistence type="predicted"/>
<comment type="caution">
    <text evidence="2">The sequence shown here is derived from an EMBL/GenBank/DDBJ whole genome shotgun (WGS) entry which is preliminary data.</text>
</comment>
<protein>
    <submittedName>
        <fullName evidence="2">Uncharacterized protein</fullName>
    </submittedName>
</protein>
<name>A0AAD4BKV7_BOLED</name>
<reference evidence="2" key="2">
    <citation type="journal article" date="2020" name="Nat. Commun.">
        <title>Large-scale genome sequencing of mycorrhizal fungi provides insights into the early evolution of symbiotic traits.</title>
        <authorList>
            <person name="Miyauchi S."/>
            <person name="Kiss E."/>
            <person name="Kuo A."/>
            <person name="Drula E."/>
            <person name="Kohler A."/>
            <person name="Sanchez-Garcia M."/>
            <person name="Morin E."/>
            <person name="Andreopoulos B."/>
            <person name="Barry K.W."/>
            <person name="Bonito G."/>
            <person name="Buee M."/>
            <person name="Carver A."/>
            <person name="Chen C."/>
            <person name="Cichocki N."/>
            <person name="Clum A."/>
            <person name="Culley D."/>
            <person name="Crous P.W."/>
            <person name="Fauchery L."/>
            <person name="Girlanda M."/>
            <person name="Hayes R.D."/>
            <person name="Keri Z."/>
            <person name="LaButti K."/>
            <person name="Lipzen A."/>
            <person name="Lombard V."/>
            <person name="Magnuson J."/>
            <person name="Maillard F."/>
            <person name="Murat C."/>
            <person name="Nolan M."/>
            <person name="Ohm R.A."/>
            <person name="Pangilinan J."/>
            <person name="Pereira M.F."/>
            <person name="Perotto S."/>
            <person name="Peter M."/>
            <person name="Pfister S."/>
            <person name="Riley R."/>
            <person name="Sitrit Y."/>
            <person name="Stielow J.B."/>
            <person name="Szollosi G."/>
            <person name="Zifcakova L."/>
            <person name="Stursova M."/>
            <person name="Spatafora J.W."/>
            <person name="Tedersoo L."/>
            <person name="Vaario L.M."/>
            <person name="Yamada A."/>
            <person name="Yan M."/>
            <person name="Wang P."/>
            <person name="Xu J."/>
            <person name="Bruns T."/>
            <person name="Baldrian P."/>
            <person name="Vilgalys R."/>
            <person name="Dunand C."/>
            <person name="Henrissat B."/>
            <person name="Grigoriev I.V."/>
            <person name="Hibbett D."/>
            <person name="Nagy L.G."/>
            <person name="Martin F.M."/>
        </authorList>
    </citation>
    <scope>NUCLEOTIDE SEQUENCE</scope>
    <source>
        <strain evidence="2">BED1</strain>
    </source>
</reference>
<dbReference type="AlphaFoldDB" id="A0AAD4BKV7"/>
<feature type="region of interest" description="Disordered" evidence="1">
    <location>
        <begin position="1"/>
        <end position="21"/>
    </location>
</feature>